<feature type="modified residue" description="4-aspartylphosphate" evidence="14">
    <location>
        <position position="1413"/>
    </location>
</feature>
<accession>A0A8J7DLL7</accession>
<reference evidence="23" key="1">
    <citation type="submission" date="2020-10" db="EMBL/GenBank/DDBJ databases">
        <authorList>
            <person name="Castelo-Branco R."/>
            <person name="Eusebio N."/>
            <person name="Adriana R."/>
            <person name="Vieira A."/>
            <person name="Brugerolle De Fraissinette N."/>
            <person name="Rezende De Castro R."/>
            <person name="Schneider M.P."/>
            <person name="Vasconcelos V."/>
            <person name="Leao P.N."/>
        </authorList>
    </citation>
    <scope>NUCLEOTIDE SEQUENCE</scope>
    <source>
        <strain evidence="23">LEGE 07157</strain>
    </source>
</reference>
<dbReference type="FunFam" id="3.30.565.10:FF:000010">
    <property type="entry name" value="Sensor histidine kinase RcsC"/>
    <property type="match status" value="1"/>
</dbReference>
<dbReference type="InterPro" id="IPR003661">
    <property type="entry name" value="HisK_dim/P_dom"/>
</dbReference>
<dbReference type="PROSITE" id="PS50112">
    <property type="entry name" value="PAS"/>
    <property type="match status" value="2"/>
</dbReference>
<dbReference type="FunFam" id="1.10.287.130:FF:000038">
    <property type="entry name" value="Sensory transduction histidine kinase"/>
    <property type="match status" value="1"/>
</dbReference>
<dbReference type="InterPro" id="IPR036890">
    <property type="entry name" value="HATPase_C_sf"/>
</dbReference>
<dbReference type="SUPFAM" id="SSF52172">
    <property type="entry name" value="CheY-like"/>
    <property type="match status" value="1"/>
</dbReference>
<dbReference type="InterPro" id="IPR003018">
    <property type="entry name" value="GAF"/>
</dbReference>
<evidence type="ECO:0000259" key="20">
    <source>
        <dbReference type="PROSITE" id="PS50112"/>
    </source>
</evidence>
<comment type="subcellular location">
    <subcellularLocation>
        <location evidence="2">Membrane</location>
    </subcellularLocation>
</comment>
<dbReference type="SUPFAM" id="SSF55874">
    <property type="entry name" value="ATPase domain of HSP90 chaperone/DNA topoisomerase II/histidine kinase"/>
    <property type="match status" value="1"/>
</dbReference>
<dbReference type="Gene3D" id="3.30.565.10">
    <property type="entry name" value="Histidine kinase-like ATPase, C-terminal domain"/>
    <property type="match status" value="1"/>
</dbReference>
<dbReference type="InterPro" id="IPR013655">
    <property type="entry name" value="PAS_fold_3"/>
</dbReference>
<keyword evidence="7" id="KW-0547">Nucleotide-binding</keyword>
<feature type="domain" description="PAC" evidence="21">
    <location>
        <begin position="492"/>
        <end position="546"/>
    </location>
</feature>
<proteinExistence type="inferred from homology"/>
<evidence type="ECO:0000256" key="1">
    <source>
        <dbReference type="ARBA" id="ARBA00000085"/>
    </source>
</evidence>
<dbReference type="SUPFAM" id="SSF158472">
    <property type="entry name" value="HAMP domain-like"/>
    <property type="match status" value="1"/>
</dbReference>
<dbReference type="PANTHER" id="PTHR43047">
    <property type="entry name" value="TWO-COMPONENT HISTIDINE PROTEIN KINASE"/>
    <property type="match status" value="1"/>
</dbReference>
<dbReference type="CDD" id="cd00130">
    <property type="entry name" value="PAS"/>
    <property type="match status" value="3"/>
</dbReference>
<feature type="domain" description="Histidine kinase" evidence="18">
    <location>
        <begin position="1122"/>
        <end position="1338"/>
    </location>
</feature>
<evidence type="ECO:0000256" key="2">
    <source>
        <dbReference type="ARBA" id="ARBA00004370"/>
    </source>
</evidence>
<dbReference type="InterPro" id="IPR000700">
    <property type="entry name" value="PAS-assoc_C"/>
</dbReference>
<evidence type="ECO:0000313" key="23">
    <source>
        <dbReference type="EMBL" id="MBE9115328.1"/>
    </source>
</evidence>
<dbReference type="Pfam" id="PF08447">
    <property type="entry name" value="PAS_3"/>
    <property type="match status" value="1"/>
</dbReference>
<keyword evidence="11 17" id="KW-0472">Membrane</keyword>
<dbReference type="SMART" id="SM00065">
    <property type="entry name" value="GAF"/>
    <property type="match status" value="1"/>
</dbReference>
<dbReference type="InterPro" id="IPR003594">
    <property type="entry name" value="HATPase_dom"/>
</dbReference>
<evidence type="ECO:0000256" key="16">
    <source>
        <dbReference type="SAM" id="MobiDB-lite"/>
    </source>
</evidence>
<evidence type="ECO:0000256" key="5">
    <source>
        <dbReference type="ARBA" id="ARBA00022553"/>
    </source>
</evidence>
<dbReference type="SMART" id="SM00448">
    <property type="entry name" value="REC"/>
    <property type="match status" value="1"/>
</dbReference>
<evidence type="ECO:0000256" key="7">
    <source>
        <dbReference type="ARBA" id="ARBA00022741"/>
    </source>
</evidence>
<evidence type="ECO:0000256" key="15">
    <source>
        <dbReference type="SAM" id="Coils"/>
    </source>
</evidence>
<dbReference type="Gene3D" id="3.30.450.40">
    <property type="match status" value="1"/>
</dbReference>
<evidence type="ECO:0000256" key="4">
    <source>
        <dbReference type="ARBA" id="ARBA00012438"/>
    </source>
</evidence>
<dbReference type="InterPro" id="IPR001610">
    <property type="entry name" value="PAC"/>
</dbReference>
<keyword evidence="17" id="KW-1133">Transmembrane helix</keyword>
<gene>
    <name evidence="23" type="ORF">IQ249_05385</name>
</gene>
<dbReference type="GO" id="GO:0009927">
    <property type="term" value="F:histidine phosphotransfer kinase activity"/>
    <property type="evidence" value="ECO:0007669"/>
    <property type="project" value="TreeGrafter"/>
</dbReference>
<dbReference type="InterPro" id="IPR035965">
    <property type="entry name" value="PAS-like_dom_sf"/>
</dbReference>
<dbReference type="Pfam" id="PF00512">
    <property type="entry name" value="HisKA"/>
    <property type="match status" value="1"/>
</dbReference>
<dbReference type="GO" id="GO:0005886">
    <property type="term" value="C:plasma membrane"/>
    <property type="evidence" value="ECO:0007669"/>
    <property type="project" value="TreeGrafter"/>
</dbReference>
<name>A0A8J7DLL7_9CYAN</name>
<dbReference type="NCBIfam" id="TIGR00229">
    <property type="entry name" value="sensory_box"/>
    <property type="match status" value="3"/>
</dbReference>
<dbReference type="SMART" id="SM00304">
    <property type="entry name" value="HAMP"/>
    <property type="match status" value="1"/>
</dbReference>
<dbReference type="InterPro" id="IPR005467">
    <property type="entry name" value="His_kinase_dom"/>
</dbReference>
<dbReference type="SUPFAM" id="SSF55781">
    <property type="entry name" value="GAF domain-like"/>
    <property type="match status" value="1"/>
</dbReference>
<feature type="coiled-coil region" evidence="15">
    <location>
        <begin position="1088"/>
        <end position="1122"/>
    </location>
</feature>
<dbReference type="InterPro" id="IPR013656">
    <property type="entry name" value="PAS_4"/>
</dbReference>
<dbReference type="Gene3D" id="6.10.340.10">
    <property type="match status" value="1"/>
</dbReference>
<sequence>MAAPSSQSQSPLPPRRLYLRSVLIVVLILQTLATGGLVGYFSFRSGQKALEEEVDRAMGLAIARVEDGLENRLETPRQMNKNIASALRLGYLNLQDLEDLRIWEPYLREQMQLFEGIDAIALGNQQGEFIEVQKRDRELVILFSNAATEYRREQYSLDSLGKTIKRQRSKSDYNPRIQPWYVAAVRARRLVWTSKLSAVQAVYSKQGNLEGAIKTRLLPTRIKGVLQEIESGKNDQIFILERDGNLVASSSPTPIGKTPKPGTPKEMTTRDRVMETVAQKLRDRAIDFESINRTQQFDFYQGNRRYFVRAAPFIAANSLDWVVVVVIPETNFLGQVRANTQTTFWLCLAASVVAATKGLLIARWIVRPIARLNRAAKAIATGDWQETINLNRTDEVGELAESFDRMAKTLQTALEEQQESEHRFTQFFDALPFGVTVHQPDGKSTYFNQTARNLLGEDTLPQSATAYQFYRAKTEHLYPKTQLPLVRALEGENVTFEDIELESGGQRIPCEVRATPIFDSQGKVVYAIATFIEISKRKKAEQFLANYRRTLEQQVAERAEDLRQSEQRFRNAFETTTIAMCLIAPNGRFLQVNSSACQLWGYSEEELLFMNFQDITHPDDLEANYKQFEALSAGEINYYHLEKRYICKNGDIVWVRLSVSLVRDSQEQPLYFIAHIQDITENKHAQKRLQLLERAIATSENGVLIANAQSSQNSIVYANSGFERLTGYATAEIDRYNFRSLPGVNPNQRGFEELQQALDGGHAAQVALCTTRKDGTEFWQQLTVTPVRDKDGNLTHFIGVQTDISQQLATEERLRHQEALLQSINQASPLGMYVSDCQDERVLFFNPQFCKIWQLEELADPLQQKTFNHENIIDACVERIDLKTFVPSSQPLELSRDRPLIEDEIPLLDGRTIRRIYGLVRDDEQYFGKLYLFEDITERKRIEKALRLISEGTASQTGSEFFATCVRYLAQVLNIQYTFITELIDDKQCQLKMLAFWTGAELGKNITYDPIGTPCAEVLEGLLSYYSENVQQHFPQDRLFVELEIEGYWGIPLQDSQGQILGHLAIMDTVPLQVTLKQERILKIFAARAGAELERKNFEVALQQAKEAAEAANRAKSAFLANMSHELRTPLNAIIGFSQLLTHSNNFASDERHNLEIIHRSGDHLLTLINQILDLSKIDAGRTTVNLTEFNLTHLLDDLYNLFALKTRRNGLELNFDRGTDVPEYICTDELKLRQILINLLGNAIKFTQGGGITLRVSFSFRTLYFEVEDTGVGIAPEDIKQLFEPFVQTASGKKVQEGTGLGLTLSRQFVQLLGGKIDLNSRVGQGTTVKFTIDAIAVEGKLKKKDVSNRRAIALAPNQPRYKILVADDKENNRQLLLKLLHPLGFDLREAQNGQEALDLWQQWQPHLILMDMRMPVLDGYEATQKIRERQLQADRKPDEQTVPTIVVAVTASAFEEQKAEILAAGCDEFIRKPFAEQDILNVIQQNLGVRYLYDAEETASKSMGDEERSLDSEPCAIAPTDLMGLPADWLADFRYAALACNQKHVQVLINEIRPQRDTIAQGLLDLASEYRFDLILELLDRV</sequence>
<dbReference type="EMBL" id="JADEWZ010000006">
    <property type="protein sequence ID" value="MBE9115328.1"/>
    <property type="molecule type" value="Genomic_DNA"/>
</dbReference>
<dbReference type="SMART" id="SM00086">
    <property type="entry name" value="PAC"/>
    <property type="match status" value="3"/>
</dbReference>
<dbReference type="InterPro" id="IPR000014">
    <property type="entry name" value="PAS"/>
</dbReference>
<keyword evidence="12" id="KW-0131">Cell cycle</keyword>
<evidence type="ECO:0000259" key="19">
    <source>
        <dbReference type="PROSITE" id="PS50110"/>
    </source>
</evidence>
<dbReference type="PANTHER" id="PTHR43047:SF72">
    <property type="entry name" value="OSMOSENSING HISTIDINE PROTEIN KINASE SLN1"/>
    <property type="match status" value="1"/>
</dbReference>
<dbReference type="EC" id="2.7.13.3" evidence="4"/>
<feature type="domain" description="HAMP" evidence="22">
    <location>
        <begin position="363"/>
        <end position="415"/>
    </location>
</feature>
<dbReference type="Gene3D" id="3.40.50.2300">
    <property type="match status" value="1"/>
</dbReference>
<comment type="similarity">
    <text evidence="3">In the N-terminal section; belongs to the phytochrome family.</text>
</comment>
<feature type="coiled-coil region" evidence="15">
    <location>
        <begin position="537"/>
        <end position="568"/>
    </location>
</feature>
<keyword evidence="10" id="KW-0902">Two-component regulatory system</keyword>
<feature type="compositionally biased region" description="Low complexity" evidence="16">
    <location>
        <begin position="249"/>
        <end position="260"/>
    </location>
</feature>
<dbReference type="PROSITE" id="PS50113">
    <property type="entry name" value="PAC"/>
    <property type="match status" value="3"/>
</dbReference>
<feature type="domain" description="PAS" evidence="20">
    <location>
        <begin position="565"/>
        <end position="635"/>
    </location>
</feature>
<dbReference type="InterPro" id="IPR003660">
    <property type="entry name" value="HAMP_dom"/>
</dbReference>
<feature type="domain" description="PAC" evidence="21">
    <location>
        <begin position="639"/>
        <end position="691"/>
    </location>
</feature>
<evidence type="ECO:0000259" key="22">
    <source>
        <dbReference type="PROSITE" id="PS50885"/>
    </source>
</evidence>
<evidence type="ECO:0000256" key="11">
    <source>
        <dbReference type="ARBA" id="ARBA00023136"/>
    </source>
</evidence>
<feature type="domain" description="Response regulatory" evidence="19">
    <location>
        <begin position="1364"/>
        <end position="1489"/>
    </location>
</feature>
<organism evidence="23 24">
    <name type="scientific">Lusitaniella coriacea LEGE 07157</name>
    <dbReference type="NCBI Taxonomy" id="945747"/>
    <lineage>
        <taxon>Bacteria</taxon>
        <taxon>Bacillati</taxon>
        <taxon>Cyanobacteriota</taxon>
        <taxon>Cyanophyceae</taxon>
        <taxon>Spirulinales</taxon>
        <taxon>Lusitaniellaceae</taxon>
        <taxon>Lusitaniella</taxon>
    </lineage>
</organism>
<dbReference type="Pfam" id="PF00072">
    <property type="entry name" value="Response_reg"/>
    <property type="match status" value="1"/>
</dbReference>
<evidence type="ECO:0000259" key="18">
    <source>
        <dbReference type="PROSITE" id="PS50109"/>
    </source>
</evidence>
<keyword evidence="8" id="KW-0418">Kinase</keyword>
<evidence type="ECO:0000313" key="24">
    <source>
        <dbReference type="Proteomes" id="UP000654482"/>
    </source>
</evidence>
<dbReference type="PROSITE" id="PS50109">
    <property type="entry name" value="HIS_KIN"/>
    <property type="match status" value="1"/>
</dbReference>
<keyword evidence="24" id="KW-1185">Reference proteome</keyword>
<dbReference type="InterPro" id="IPR004358">
    <property type="entry name" value="Sig_transdc_His_kin-like_C"/>
</dbReference>
<dbReference type="InterPro" id="IPR036097">
    <property type="entry name" value="HisK_dim/P_sf"/>
</dbReference>
<dbReference type="Pfam" id="PF13188">
    <property type="entry name" value="PAS_8"/>
    <property type="match status" value="1"/>
</dbReference>
<dbReference type="Gene3D" id="3.30.450.20">
    <property type="entry name" value="PAS domain"/>
    <property type="match status" value="6"/>
</dbReference>
<dbReference type="InterPro" id="IPR001789">
    <property type="entry name" value="Sig_transdc_resp-reg_receiver"/>
</dbReference>
<evidence type="ECO:0000259" key="21">
    <source>
        <dbReference type="PROSITE" id="PS50113"/>
    </source>
</evidence>
<dbReference type="PRINTS" id="PR00344">
    <property type="entry name" value="BCTRLSENSOR"/>
</dbReference>
<dbReference type="SUPFAM" id="SSF55785">
    <property type="entry name" value="PYP-like sensor domain (PAS domain)"/>
    <property type="match status" value="4"/>
</dbReference>
<keyword evidence="5 14" id="KW-0597">Phosphoprotein</keyword>
<evidence type="ECO:0000256" key="14">
    <source>
        <dbReference type="PROSITE-ProRule" id="PRU00169"/>
    </source>
</evidence>
<dbReference type="CDD" id="cd06225">
    <property type="entry name" value="HAMP"/>
    <property type="match status" value="1"/>
</dbReference>
<dbReference type="PROSITE" id="PS50110">
    <property type="entry name" value="RESPONSE_REGULATORY"/>
    <property type="match status" value="1"/>
</dbReference>
<dbReference type="CDD" id="cd00082">
    <property type="entry name" value="HisKA"/>
    <property type="match status" value="1"/>
</dbReference>
<evidence type="ECO:0000256" key="10">
    <source>
        <dbReference type="ARBA" id="ARBA00023012"/>
    </source>
</evidence>
<keyword evidence="6" id="KW-0808">Transferase</keyword>
<comment type="catalytic activity">
    <reaction evidence="1">
        <text>ATP + protein L-histidine = ADP + protein N-phospho-L-histidine.</text>
        <dbReference type="EC" id="2.7.13.3"/>
    </reaction>
</comment>
<feature type="region of interest" description="Disordered" evidence="16">
    <location>
        <begin position="249"/>
        <end position="269"/>
    </location>
</feature>
<dbReference type="Gene3D" id="1.10.287.130">
    <property type="match status" value="1"/>
</dbReference>
<evidence type="ECO:0000256" key="13">
    <source>
        <dbReference type="ARBA" id="ARBA00074306"/>
    </source>
</evidence>
<dbReference type="SMART" id="SM00091">
    <property type="entry name" value="PAS"/>
    <property type="match status" value="4"/>
</dbReference>
<dbReference type="InterPro" id="IPR011006">
    <property type="entry name" value="CheY-like_superfamily"/>
</dbReference>
<dbReference type="SMART" id="SM00388">
    <property type="entry name" value="HisKA"/>
    <property type="match status" value="1"/>
</dbReference>
<comment type="caution">
    <text evidence="23">The sequence shown here is derived from an EMBL/GenBank/DDBJ whole genome shotgun (WGS) entry which is preliminary data.</text>
</comment>
<dbReference type="Pfam" id="PF02518">
    <property type="entry name" value="HATPase_c"/>
    <property type="match status" value="1"/>
</dbReference>
<keyword evidence="17" id="KW-0812">Transmembrane</keyword>
<dbReference type="PROSITE" id="PS50885">
    <property type="entry name" value="HAMP"/>
    <property type="match status" value="1"/>
</dbReference>
<dbReference type="CDD" id="cd17546">
    <property type="entry name" value="REC_hyHK_CKI1_RcsC-like"/>
    <property type="match status" value="1"/>
</dbReference>
<evidence type="ECO:0000256" key="8">
    <source>
        <dbReference type="ARBA" id="ARBA00022777"/>
    </source>
</evidence>
<evidence type="ECO:0000256" key="12">
    <source>
        <dbReference type="ARBA" id="ARBA00023306"/>
    </source>
</evidence>
<keyword evidence="15" id="KW-0175">Coiled coil</keyword>
<evidence type="ECO:0000256" key="3">
    <source>
        <dbReference type="ARBA" id="ARBA00006402"/>
    </source>
</evidence>
<feature type="domain" description="PAS" evidence="20">
    <location>
        <begin position="688"/>
        <end position="733"/>
    </location>
</feature>
<dbReference type="InterPro" id="IPR029016">
    <property type="entry name" value="GAF-like_dom_sf"/>
</dbReference>
<dbReference type="GO" id="GO:0000155">
    <property type="term" value="F:phosphorelay sensor kinase activity"/>
    <property type="evidence" value="ECO:0007669"/>
    <property type="project" value="InterPro"/>
</dbReference>
<dbReference type="Proteomes" id="UP000654482">
    <property type="component" value="Unassembled WGS sequence"/>
</dbReference>
<keyword evidence="9" id="KW-0067">ATP-binding</keyword>
<dbReference type="CDD" id="cd16922">
    <property type="entry name" value="HATPase_EvgS-ArcB-TorS-like"/>
    <property type="match status" value="1"/>
</dbReference>
<dbReference type="SUPFAM" id="SSF47384">
    <property type="entry name" value="Homodimeric domain of signal transducing histidine kinase"/>
    <property type="match status" value="1"/>
</dbReference>
<dbReference type="Pfam" id="PF00672">
    <property type="entry name" value="HAMP"/>
    <property type="match status" value="1"/>
</dbReference>
<dbReference type="GO" id="GO:0005524">
    <property type="term" value="F:ATP binding"/>
    <property type="evidence" value="ECO:0007669"/>
    <property type="project" value="UniProtKB-KW"/>
</dbReference>
<dbReference type="Pfam" id="PF08448">
    <property type="entry name" value="PAS_4"/>
    <property type="match status" value="1"/>
</dbReference>
<feature type="transmembrane region" description="Helical" evidence="17">
    <location>
        <begin position="17"/>
        <end position="41"/>
    </location>
</feature>
<evidence type="ECO:0000256" key="9">
    <source>
        <dbReference type="ARBA" id="ARBA00022840"/>
    </source>
</evidence>
<evidence type="ECO:0000256" key="6">
    <source>
        <dbReference type="ARBA" id="ARBA00022679"/>
    </source>
</evidence>
<dbReference type="SMART" id="SM00387">
    <property type="entry name" value="HATPase_c"/>
    <property type="match status" value="1"/>
</dbReference>
<dbReference type="Pfam" id="PF13426">
    <property type="entry name" value="PAS_9"/>
    <property type="match status" value="1"/>
</dbReference>
<dbReference type="RefSeq" id="WP_194028421.1">
    <property type="nucleotide sequence ID" value="NZ_JADEWZ010000006.1"/>
</dbReference>
<evidence type="ECO:0000256" key="17">
    <source>
        <dbReference type="SAM" id="Phobius"/>
    </source>
</evidence>
<protein>
    <recommendedName>
        <fullName evidence="13">Circadian input-output histidine kinase CikA</fullName>
        <ecNumber evidence="4">2.7.13.3</ecNumber>
    </recommendedName>
</protein>
<feature type="domain" description="PAC" evidence="21">
    <location>
        <begin position="762"/>
        <end position="816"/>
    </location>
</feature>